<evidence type="ECO:0000313" key="2">
    <source>
        <dbReference type="Proteomes" id="UP000664218"/>
    </source>
</evidence>
<gene>
    <name evidence="1" type="ORF">J3A84_09970</name>
</gene>
<evidence type="ECO:0000313" key="1">
    <source>
        <dbReference type="EMBL" id="MBO1265356.1"/>
    </source>
</evidence>
<dbReference type="AlphaFoldDB" id="A0A939H913"/>
<sequence>MTYLVLLEEKMKILSEALAETEVDRTDVEECIRVIGKNERRFEALKALQVKLSLTMSGETAVERKMESEALTILKKLSENTMKLQERIMKERNSSVQSMNDFSNLKKISKSYVKAEQGPVFVDKDFR</sequence>
<organism evidence="1 2">
    <name type="scientific">Proteiniclasticum aestuarii</name>
    <dbReference type="NCBI Taxonomy" id="2817862"/>
    <lineage>
        <taxon>Bacteria</taxon>
        <taxon>Bacillati</taxon>
        <taxon>Bacillota</taxon>
        <taxon>Clostridia</taxon>
        <taxon>Eubacteriales</taxon>
        <taxon>Clostridiaceae</taxon>
        <taxon>Proteiniclasticum</taxon>
    </lineage>
</organism>
<comment type="caution">
    <text evidence="1">The sequence shown here is derived from an EMBL/GenBank/DDBJ whole genome shotgun (WGS) entry which is preliminary data.</text>
</comment>
<accession>A0A939H913</accession>
<dbReference type="Proteomes" id="UP000664218">
    <property type="component" value="Unassembled WGS sequence"/>
</dbReference>
<name>A0A939H913_9CLOT</name>
<proteinExistence type="predicted"/>
<keyword evidence="2" id="KW-1185">Reference proteome</keyword>
<reference evidence="1" key="1">
    <citation type="submission" date="2021-03" db="EMBL/GenBank/DDBJ databases">
        <title>Proteiniclasticum marinus sp. nov., isolated from tidal flat sediment.</title>
        <authorList>
            <person name="Namirimu T."/>
            <person name="Yang J.-A."/>
            <person name="Yang S.-H."/>
            <person name="Kim Y.-J."/>
            <person name="Kwon K.K."/>
        </authorList>
    </citation>
    <scope>NUCLEOTIDE SEQUENCE</scope>
    <source>
        <strain evidence="1">SCR006</strain>
    </source>
</reference>
<dbReference type="EMBL" id="JAFNJU010000007">
    <property type="protein sequence ID" value="MBO1265356.1"/>
    <property type="molecule type" value="Genomic_DNA"/>
</dbReference>
<protein>
    <submittedName>
        <fullName evidence="1">Uncharacterized protein</fullName>
    </submittedName>
</protein>
<dbReference type="RefSeq" id="WP_207599880.1">
    <property type="nucleotide sequence ID" value="NZ_JAFNJU010000007.1"/>
</dbReference>